<comment type="caution">
    <text evidence="10">The sequence shown here is derived from an EMBL/GenBank/DDBJ whole genome shotgun (WGS) entry which is preliminary data.</text>
</comment>
<dbReference type="Pfam" id="PF01368">
    <property type="entry name" value="DHH"/>
    <property type="match status" value="1"/>
</dbReference>
<keyword evidence="3" id="KW-0479">Metal-binding</keyword>
<organism evidence="10 11">
    <name type="scientific">Irregularibacter muris</name>
    <dbReference type="NCBI Taxonomy" id="1796619"/>
    <lineage>
        <taxon>Bacteria</taxon>
        <taxon>Bacillati</taxon>
        <taxon>Bacillota</taxon>
        <taxon>Clostridia</taxon>
        <taxon>Eubacteriales</taxon>
        <taxon>Eubacteriaceae</taxon>
        <taxon>Irregularibacter</taxon>
    </lineage>
</organism>
<dbReference type="PROSITE" id="PS51371">
    <property type="entry name" value="CBS"/>
    <property type="match status" value="1"/>
</dbReference>
<dbReference type="SUPFAM" id="SSF64182">
    <property type="entry name" value="DHH phosphoesterases"/>
    <property type="match status" value="1"/>
</dbReference>
<dbReference type="SMART" id="SM01131">
    <property type="entry name" value="DHHA2"/>
    <property type="match status" value="1"/>
</dbReference>
<dbReference type="NCBIfam" id="NF011443">
    <property type="entry name" value="PRK14869.1-5"/>
    <property type="match status" value="1"/>
</dbReference>
<name>A0AAE3HCK5_9FIRM</name>
<dbReference type="Pfam" id="PF02833">
    <property type="entry name" value="DHHA2"/>
    <property type="match status" value="1"/>
</dbReference>
<dbReference type="Proteomes" id="UP001205748">
    <property type="component" value="Unassembled WGS sequence"/>
</dbReference>
<feature type="domain" description="CBS" evidence="9">
    <location>
        <begin position="70"/>
        <end position="129"/>
    </location>
</feature>
<evidence type="ECO:0000313" key="11">
    <source>
        <dbReference type="Proteomes" id="UP001205748"/>
    </source>
</evidence>
<dbReference type="Pfam" id="PF07085">
    <property type="entry name" value="DRTGG"/>
    <property type="match status" value="1"/>
</dbReference>
<keyword evidence="4 10" id="KW-0378">Hydrolase</keyword>
<dbReference type="NCBIfam" id="NF011440">
    <property type="entry name" value="PRK14869.1-2"/>
    <property type="match status" value="1"/>
</dbReference>
<dbReference type="InterPro" id="IPR046342">
    <property type="entry name" value="CBS_dom_sf"/>
</dbReference>
<evidence type="ECO:0000256" key="4">
    <source>
        <dbReference type="ARBA" id="ARBA00022801"/>
    </source>
</evidence>
<dbReference type="EMBL" id="JANKAS010000001">
    <property type="protein sequence ID" value="MCR1897655.1"/>
    <property type="molecule type" value="Genomic_DNA"/>
</dbReference>
<dbReference type="PANTHER" id="PTHR12112:SF22">
    <property type="entry name" value="MANGANESE-DEPENDENT INORGANIC PYROPHOSPHATASE-RELATED"/>
    <property type="match status" value="1"/>
</dbReference>
<protein>
    <recommendedName>
        <fullName evidence="2">inorganic diphosphatase</fullName>
        <ecNumber evidence="2">3.6.1.1</ecNumber>
    </recommendedName>
    <alternativeName>
        <fullName evidence="6">Pyrophosphate phospho-hydrolase</fullName>
    </alternativeName>
</protein>
<proteinExistence type="predicted"/>
<sequence length="539" mass="61448">MKTLIFGHRNPDTDSIASAIALSHLKNKLGNNTLPCRLGAVNKETKYVLDYFQMESPHLIGNVKTQVRDLNYDKIPGLLPHYSILHAYKLMEKNNIRTLPIVDHNNQLMGIITMKDIAMALITGDLYKLETSMDNILQDLEGEALVVEKEKFQGKISVIALYSRTLKKLDFLNEESIVIVGDRFSIIDHAIKCKVQLIIISGKEEIPQEYIEKAKEKGVSLIRVPKDTYTISKLINQCNFVSSIMISENIMKFDENEYLDEVKEEIVNKNHANYPIVDSENKYLGIMNKQHLLIPDKKQVILVDHNEYAQSAQGIREAEIMEIIDHHKLGDISTTLPIHFRNLPVGSTCTIVYNMYREYGVEISAKMAGLLMAGILSDTLSLKSPTTTEIDHHAIRELNKILHLDIEDFSMSMFKAGTSLEGQSVQDIFFKDYKVFNVGQDKIGVSQVFTLDIEEVFSRKEVFLEFIRNVHQEKNHFLTLLIITDILKGGSYVLYECGIRKFISTAFNVEAYQGVFVKDIVSRKKQVVPRIMQAINMLK</sequence>
<dbReference type="InterPro" id="IPR004097">
    <property type="entry name" value="DHHA2"/>
</dbReference>
<evidence type="ECO:0000256" key="2">
    <source>
        <dbReference type="ARBA" id="ARBA00012146"/>
    </source>
</evidence>
<evidence type="ECO:0000259" key="9">
    <source>
        <dbReference type="PROSITE" id="PS51371"/>
    </source>
</evidence>
<evidence type="ECO:0000256" key="6">
    <source>
        <dbReference type="ARBA" id="ARBA00032535"/>
    </source>
</evidence>
<comment type="cofactor">
    <cofactor evidence="1">
        <name>Mn(2+)</name>
        <dbReference type="ChEBI" id="CHEBI:29035"/>
    </cofactor>
</comment>
<keyword evidence="5" id="KW-0464">Manganese</keyword>
<evidence type="ECO:0000256" key="3">
    <source>
        <dbReference type="ARBA" id="ARBA00022723"/>
    </source>
</evidence>
<accession>A0AAE3HCK5</accession>
<dbReference type="InterPro" id="IPR038222">
    <property type="entry name" value="DHHA2_dom_sf"/>
</dbReference>
<dbReference type="AlphaFoldDB" id="A0AAE3HCK5"/>
<evidence type="ECO:0000256" key="8">
    <source>
        <dbReference type="PROSITE-ProRule" id="PRU00703"/>
    </source>
</evidence>
<dbReference type="SMART" id="SM00116">
    <property type="entry name" value="CBS"/>
    <property type="match status" value="1"/>
</dbReference>
<dbReference type="Pfam" id="PF00571">
    <property type="entry name" value="CBS"/>
    <property type="match status" value="2"/>
</dbReference>
<dbReference type="PANTHER" id="PTHR12112">
    <property type="entry name" value="BNIP - RELATED"/>
    <property type="match status" value="1"/>
</dbReference>
<gene>
    <name evidence="10" type="ORF">NSA47_01445</name>
</gene>
<dbReference type="NCBIfam" id="NF011442">
    <property type="entry name" value="PRK14869.1-4"/>
    <property type="match status" value="1"/>
</dbReference>
<dbReference type="InterPro" id="IPR000644">
    <property type="entry name" value="CBS_dom"/>
</dbReference>
<dbReference type="EC" id="3.6.1.1" evidence="2"/>
<comment type="catalytic activity">
    <reaction evidence="7">
        <text>diphosphate + H2O = 2 phosphate + H(+)</text>
        <dbReference type="Rhea" id="RHEA:24576"/>
        <dbReference type="ChEBI" id="CHEBI:15377"/>
        <dbReference type="ChEBI" id="CHEBI:15378"/>
        <dbReference type="ChEBI" id="CHEBI:33019"/>
        <dbReference type="ChEBI" id="CHEBI:43474"/>
        <dbReference type="EC" id="3.6.1.1"/>
    </reaction>
</comment>
<dbReference type="GO" id="GO:0004427">
    <property type="term" value="F:inorganic diphosphate phosphatase activity"/>
    <property type="evidence" value="ECO:0007669"/>
    <property type="project" value="UniProtKB-EC"/>
</dbReference>
<dbReference type="Gene3D" id="3.10.310.20">
    <property type="entry name" value="DHHA2 domain"/>
    <property type="match status" value="1"/>
</dbReference>
<reference evidence="10" key="1">
    <citation type="submission" date="2022-07" db="EMBL/GenBank/DDBJ databases">
        <title>Enhanced cultured diversity of the mouse gut microbiota enables custom-made synthetic communities.</title>
        <authorList>
            <person name="Afrizal A."/>
        </authorList>
    </citation>
    <scope>NUCLEOTIDE SEQUENCE</scope>
    <source>
        <strain evidence="10">DSM 28593</strain>
    </source>
</reference>
<dbReference type="SUPFAM" id="SSF54631">
    <property type="entry name" value="CBS-domain pair"/>
    <property type="match status" value="1"/>
</dbReference>
<dbReference type="GO" id="GO:0005737">
    <property type="term" value="C:cytoplasm"/>
    <property type="evidence" value="ECO:0007669"/>
    <property type="project" value="InterPro"/>
</dbReference>
<dbReference type="InterPro" id="IPR028979">
    <property type="entry name" value="Ser_kin/Pase_Hpr-like_N_sf"/>
</dbReference>
<dbReference type="SUPFAM" id="SSF75138">
    <property type="entry name" value="HprK N-terminal domain-like"/>
    <property type="match status" value="1"/>
</dbReference>
<dbReference type="GO" id="GO:0046872">
    <property type="term" value="F:metal ion binding"/>
    <property type="evidence" value="ECO:0007669"/>
    <property type="project" value="UniProtKB-KW"/>
</dbReference>
<evidence type="ECO:0000256" key="1">
    <source>
        <dbReference type="ARBA" id="ARBA00001936"/>
    </source>
</evidence>
<dbReference type="InterPro" id="IPR038763">
    <property type="entry name" value="DHH_sf"/>
</dbReference>
<dbReference type="InterPro" id="IPR001667">
    <property type="entry name" value="DDH_dom"/>
</dbReference>
<dbReference type="Gene3D" id="3.90.1640.10">
    <property type="entry name" value="inorganic pyrophosphatase (n-terminal core)"/>
    <property type="match status" value="2"/>
</dbReference>
<dbReference type="CDD" id="cd04597">
    <property type="entry name" value="CBS_pair_inorgPPase"/>
    <property type="match status" value="1"/>
</dbReference>
<dbReference type="Gene3D" id="3.40.1390.20">
    <property type="entry name" value="HprK N-terminal domain-like"/>
    <property type="match status" value="1"/>
</dbReference>
<evidence type="ECO:0000256" key="5">
    <source>
        <dbReference type="ARBA" id="ARBA00023211"/>
    </source>
</evidence>
<keyword evidence="11" id="KW-1185">Reference proteome</keyword>
<dbReference type="FunFam" id="3.90.1640.10:FF:000001">
    <property type="entry name" value="Probable manganese-dependent inorganic pyrophosphatase"/>
    <property type="match status" value="1"/>
</dbReference>
<dbReference type="InterPro" id="IPR010766">
    <property type="entry name" value="DRTGG"/>
</dbReference>
<keyword evidence="8" id="KW-0129">CBS domain</keyword>
<evidence type="ECO:0000313" key="10">
    <source>
        <dbReference type="EMBL" id="MCR1897655.1"/>
    </source>
</evidence>
<dbReference type="RefSeq" id="WP_257529062.1">
    <property type="nucleotide sequence ID" value="NZ_JANKAS010000001.1"/>
</dbReference>
<evidence type="ECO:0000256" key="7">
    <source>
        <dbReference type="ARBA" id="ARBA00047820"/>
    </source>
</evidence>